<feature type="signal peptide" evidence="1">
    <location>
        <begin position="1"/>
        <end position="16"/>
    </location>
</feature>
<accession>H8Z9G0</accession>
<sequence>MNILCFLPILYQVSAALSFSSLSSLKDLLIKDDRLGYVKINPMGALSQYYTYLLHQSGCMHNKRFFSLR</sequence>
<evidence type="ECO:0000313" key="2">
    <source>
        <dbReference type="EMBL" id="EHY66591.1"/>
    </source>
</evidence>
<protein>
    <submittedName>
        <fullName evidence="2">Uncharacterized protein</fullName>
    </submittedName>
</protein>
<proteinExistence type="predicted"/>
<dbReference type="AlphaFoldDB" id="H8Z9G0"/>
<evidence type="ECO:0000256" key="1">
    <source>
        <dbReference type="SAM" id="SignalP"/>
    </source>
</evidence>
<organism evidence="2">
    <name type="scientific">Nematocida ausubeli (strain ATCC PRA-371 / ERTm2)</name>
    <name type="common">Nematode killer fungus</name>
    <dbReference type="NCBI Taxonomy" id="1913371"/>
    <lineage>
        <taxon>Eukaryota</taxon>
        <taxon>Fungi</taxon>
        <taxon>Fungi incertae sedis</taxon>
        <taxon>Microsporidia</taxon>
        <taxon>Nematocida</taxon>
    </lineage>
</organism>
<name>H8Z9G0_NEMA1</name>
<dbReference type="HOGENOM" id="CLU_2776524_0_0_1"/>
<dbReference type="EMBL" id="JH604633">
    <property type="protein sequence ID" value="EHY66591.1"/>
    <property type="molecule type" value="Genomic_DNA"/>
</dbReference>
<dbReference type="Proteomes" id="UP000005622">
    <property type="component" value="Unassembled WGS sequence"/>
</dbReference>
<keyword evidence="1" id="KW-0732">Signal</keyword>
<gene>
    <name evidence="2" type="ORF">NERG_00231</name>
</gene>
<reference evidence="2" key="1">
    <citation type="submission" date="2011-03" db="EMBL/GenBank/DDBJ databases">
        <title>The Genome Sequence of Nematocida sp1 strain ERTm2.</title>
        <authorList>
            <consortium name="The Broad Institute Genome Sequencing Platform"/>
            <consortium name="The Broad Institute Genome Sequencing Center for Infectious Disease"/>
            <person name="Cuomo C."/>
            <person name="Troemel E."/>
            <person name="Young S.K."/>
            <person name="Zeng Q."/>
            <person name="Gargeya S."/>
            <person name="Fitzgerald M."/>
            <person name="Haas B."/>
            <person name="Abouelleil A."/>
            <person name="Alvarado L."/>
            <person name="Arachchi H.M."/>
            <person name="Berlin A."/>
            <person name="Brown A."/>
            <person name="Chapman S.B."/>
            <person name="Chen Z."/>
            <person name="Dunbar C."/>
            <person name="Freedman E."/>
            <person name="Gearin G."/>
            <person name="Gellesch M."/>
            <person name="Goldberg J."/>
            <person name="Griggs A."/>
            <person name="Gujja S."/>
            <person name="Heilman E.R."/>
            <person name="Heiman D."/>
            <person name="Howarth C."/>
            <person name="Larson L."/>
            <person name="Lui A."/>
            <person name="MacDonald P.J.P."/>
            <person name="Mehta T."/>
            <person name="Montmayeur A."/>
            <person name="Murphy C."/>
            <person name="Neiman D."/>
            <person name="Pearson M."/>
            <person name="Priest M."/>
            <person name="Roberts A."/>
            <person name="Saif S."/>
            <person name="Shea T."/>
            <person name="Shenoy N."/>
            <person name="Sisk P."/>
            <person name="Stolte C."/>
            <person name="Sykes S."/>
            <person name="White J."/>
            <person name="Yandava C."/>
            <person name="Wortman J."/>
            <person name="Nusbaum C."/>
            <person name="Birren B."/>
        </authorList>
    </citation>
    <scope>NUCLEOTIDE SEQUENCE</scope>
    <source>
        <strain evidence="2">ERTm2</strain>
    </source>
</reference>
<feature type="chain" id="PRO_5003618126" evidence="1">
    <location>
        <begin position="17"/>
        <end position="69"/>
    </location>
</feature>